<dbReference type="EMBL" id="GL382843">
    <property type="protein sequence ID" value="EGT50481.1"/>
    <property type="molecule type" value="Genomic_DNA"/>
</dbReference>
<dbReference type="Proteomes" id="UP000008068">
    <property type="component" value="Unassembled WGS sequence"/>
</dbReference>
<dbReference type="HOGENOM" id="CLU_1005537_0_0_1"/>
<reference evidence="3" key="1">
    <citation type="submission" date="2011-07" db="EMBL/GenBank/DDBJ databases">
        <authorList>
            <consortium name="Caenorhabditis brenneri Sequencing and Analysis Consortium"/>
            <person name="Wilson R.K."/>
        </authorList>
    </citation>
    <scope>NUCLEOTIDE SEQUENCE [LARGE SCALE GENOMIC DNA]</scope>
    <source>
        <strain evidence="3">PB2801</strain>
    </source>
</reference>
<dbReference type="InParanoid" id="G0PP20"/>
<dbReference type="Gene3D" id="2.40.30.200">
    <property type="match status" value="1"/>
</dbReference>
<name>G0PP20_CAEBE</name>
<evidence type="ECO:0000313" key="3">
    <source>
        <dbReference type="Proteomes" id="UP000008068"/>
    </source>
</evidence>
<feature type="domain" description="Siphovirus-type tail component RIFT-related" evidence="1">
    <location>
        <begin position="124"/>
        <end position="214"/>
    </location>
</feature>
<accession>G0PP20</accession>
<sequence length="277" mass="31103">MRLLQEQNDAIRKKYGIDKDTGKLQHFSEGGVVKGPRGAAVPVIAHAGEAILNDRQQDSLFNLLNLRMHRLDFTMPEFSVPQGSNGVNPERTSNQFVIKSGDTYIADESAAKVFWSERDNLMRRMQARGGRDGEIDFGSTYGPRVINLECIVMADDPTFDYHRRVAQVAALFNAKKGDIVFTFDDLPGRRYIGRYAGTLDIEKILFDGELTIPIKMGEHPFPESDENMLEETIIHSPEKIKVISLGDERASPVIVLTNTGSITIQKFKIQNEYLLEG</sequence>
<proteinExistence type="predicted"/>
<dbReference type="AlphaFoldDB" id="G0PP20"/>
<protein>
    <recommendedName>
        <fullName evidence="1">Siphovirus-type tail component RIFT-related domain-containing protein</fullName>
    </recommendedName>
</protein>
<evidence type="ECO:0000313" key="2">
    <source>
        <dbReference type="EMBL" id="EGT50481.1"/>
    </source>
</evidence>
<keyword evidence="3" id="KW-1185">Reference proteome</keyword>
<gene>
    <name evidence="2" type="ORF">CAEBREN_17125</name>
</gene>
<dbReference type="Pfam" id="PF05709">
    <property type="entry name" value="Sipho_tail"/>
    <property type="match status" value="1"/>
</dbReference>
<organism evidence="3">
    <name type="scientific">Caenorhabditis brenneri</name>
    <name type="common">Nematode worm</name>
    <dbReference type="NCBI Taxonomy" id="135651"/>
    <lineage>
        <taxon>Eukaryota</taxon>
        <taxon>Metazoa</taxon>
        <taxon>Ecdysozoa</taxon>
        <taxon>Nematoda</taxon>
        <taxon>Chromadorea</taxon>
        <taxon>Rhabditida</taxon>
        <taxon>Rhabditina</taxon>
        <taxon>Rhabditomorpha</taxon>
        <taxon>Rhabditoidea</taxon>
        <taxon>Rhabditidae</taxon>
        <taxon>Peloderinae</taxon>
        <taxon>Caenorhabditis</taxon>
    </lineage>
</organism>
<evidence type="ECO:0000259" key="1">
    <source>
        <dbReference type="Pfam" id="PF05709"/>
    </source>
</evidence>
<dbReference type="InterPro" id="IPR008841">
    <property type="entry name" value="Siphovirus-type_tail_N"/>
</dbReference>